<feature type="transmembrane region" description="Helical" evidence="1">
    <location>
        <begin position="105"/>
        <end position="125"/>
    </location>
</feature>
<dbReference type="AlphaFoldDB" id="A0A4R7BTA2"/>
<protein>
    <submittedName>
        <fullName evidence="2">Uncharacterized protein</fullName>
    </submittedName>
</protein>
<evidence type="ECO:0000313" key="2">
    <source>
        <dbReference type="EMBL" id="TDR88968.1"/>
    </source>
</evidence>
<feature type="transmembrane region" description="Helical" evidence="1">
    <location>
        <begin position="39"/>
        <end position="56"/>
    </location>
</feature>
<sequence length="173" mass="18507">MIRASTRHGRLDAAMTADPVLAAQIESELRYGQTRWAEVWLACIMTAYGILLLSAGETFSAPRYAVIRSFVGEETAGTIAVACGCARLAALWYNGARQRSPLVRLLGCSAGFLFYAALTAGFLLAGPPLSTGLIYGVLAVAELHSSSRSARDVSVLDSLGIRARRDERDRLAA</sequence>
<reference evidence="2 3" key="1">
    <citation type="submission" date="2019-03" db="EMBL/GenBank/DDBJ databases">
        <title>Genomic Encyclopedia of Type Strains, Phase IV (KMG-IV): sequencing the most valuable type-strain genomes for metagenomic binning, comparative biology and taxonomic classification.</title>
        <authorList>
            <person name="Goeker M."/>
        </authorList>
    </citation>
    <scope>NUCLEOTIDE SEQUENCE [LARGE SCALE GENOMIC DNA]</scope>
    <source>
        <strain evidence="2 3">DSM 25903</strain>
    </source>
</reference>
<comment type="caution">
    <text evidence="2">The sequence shown here is derived from an EMBL/GenBank/DDBJ whole genome shotgun (WGS) entry which is preliminary data.</text>
</comment>
<keyword evidence="1" id="KW-0812">Transmembrane</keyword>
<evidence type="ECO:0000313" key="3">
    <source>
        <dbReference type="Proteomes" id="UP000295122"/>
    </source>
</evidence>
<accession>A0A4R7BTA2</accession>
<keyword evidence="3" id="KW-1185">Reference proteome</keyword>
<gene>
    <name evidence="2" type="ORF">EV668_3453</name>
</gene>
<evidence type="ECO:0000256" key="1">
    <source>
        <dbReference type="SAM" id="Phobius"/>
    </source>
</evidence>
<organism evidence="2 3">
    <name type="scientific">Enterovirga rhinocerotis</name>
    <dbReference type="NCBI Taxonomy" id="1339210"/>
    <lineage>
        <taxon>Bacteria</taxon>
        <taxon>Pseudomonadati</taxon>
        <taxon>Pseudomonadota</taxon>
        <taxon>Alphaproteobacteria</taxon>
        <taxon>Hyphomicrobiales</taxon>
        <taxon>Methylobacteriaceae</taxon>
        <taxon>Enterovirga</taxon>
    </lineage>
</organism>
<feature type="transmembrane region" description="Helical" evidence="1">
    <location>
        <begin position="76"/>
        <end position="93"/>
    </location>
</feature>
<name>A0A4R7BTA2_9HYPH</name>
<dbReference type="OrthoDB" id="8002681at2"/>
<keyword evidence="1" id="KW-1133">Transmembrane helix</keyword>
<keyword evidence="1" id="KW-0472">Membrane</keyword>
<dbReference type="EMBL" id="SNZR01000014">
    <property type="protein sequence ID" value="TDR88968.1"/>
    <property type="molecule type" value="Genomic_DNA"/>
</dbReference>
<dbReference type="Proteomes" id="UP000295122">
    <property type="component" value="Unassembled WGS sequence"/>
</dbReference>
<dbReference type="RefSeq" id="WP_133772305.1">
    <property type="nucleotide sequence ID" value="NZ_SNZR01000014.1"/>
</dbReference>
<proteinExistence type="predicted"/>